<keyword evidence="2" id="KW-1185">Reference proteome</keyword>
<dbReference type="Proteomes" id="UP000032735">
    <property type="component" value="Chromosome"/>
</dbReference>
<dbReference type="OrthoDB" id="2088102at2"/>
<dbReference type="HOGENOM" id="CLU_126577_1_0_6"/>
<evidence type="ECO:0000313" key="2">
    <source>
        <dbReference type="Proteomes" id="UP000032735"/>
    </source>
</evidence>
<dbReference type="EMBL" id="FO704551">
    <property type="protein sequence ID" value="CDG22856.1"/>
    <property type="molecule type" value="Genomic_DNA"/>
</dbReference>
<reference evidence="1 2" key="1">
    <citation type="submission" date="2013-07" db="EMBL/GenBank/DDBJ databases">
        <authorList>
            <person name="Genoscope - CEA"/>
        </authorList>
    </citation>
    <scope>NUCLEOTIDE SEQUENCE [LARGE SCALE GENOMIC DNA]</scope>
    <source>
        <strain evidence="1 2">G6</strain>
    </source>
</reference>
<dbReference type="AlphaFoldDB" id="A0A068R7H2"/>
<accession>A0A068R7H2</accession>
<proteinExistence type="predicted"/>
<dbReference type="STRING" id="1354304.XPG1_3220"/>
<dbReference type="RefSeq" id="WP_045959700.1">
    <property type="nucleotide sequence ID" value="NZ_FO704551.1"/>
</dbReference>
<protein>
    <submittedName>
        <fullName evidence="1">Uncharacterized protein</fullName>
    </submittedName>
</protein>
<dbReference type="KEGG" id="xpo:XPG1_3220"/>
<sequence length="151" mass="17682">MISINTYIKIKDEYIDVFQYNGRFKNADCIDGALELTINGISLIDKSMYDYIDDFWCYLAEGLSALYDNREFKCYFPDQPIEVKFTPSKGNRVLVSVNCYSEVKTSIEKEEFLIAMSEHAKRFFEWMEDLNPSSIGAYRAAMQYLKKLHIK</sequence>
<name>A0A068R7H2_9GAMM</name>
<evidence type="ECO:0000313" key="1">
    <source>
        <dbReference type="EMBL" id="CDG22856.1"/>
    </source>
</evidence>
<gene>
    <name evidence="1" type="ORF">XPG1_3220</name>
</gene>
<organism evidence="1 2">
    <name type="scientific">Xenorhabdus poinarii G6</name>
    <dbReference type="NCBI Taxonomy" id="1354304"/>
    <lineage>
        <taxon>Bacteria</taxon>
        <taxon>Pseudomonadati</taxon>
        <taxon>Pseudomonadota</taxon>
        <taxon>Gammaproteobacteria</taxon>
        <taxon>Enterobacterales</taxon>
        <taxon>Morganellaceae</taxon>
        <taxon>Xenorhabdus</taxon>
    </lineage>
</organism>